<dbReference type="SUPFAM" id="SSF53335">
    <property type="entry name" value="S-adenosyl-L-methionine-dependent methyltransferases"/>
    <property type="match status" value="1"/>
</dbReference>
<evidence type="ECO:0000313" key="8">
    <source>
        <dbReference type="Proteomes" id="UP001595704"/>
    </source>
</evidence>
<dbReference type="InterPro" id="IPR029063">
    <property type="entry name" value="SAM-dependent_MTases_sf"/>
</dbReference>
<dbReference type="Proteomes" id="UP001595704">
    <property type="component" value="Unassembled WGS sequence"/>
</dbReference>
<comment type="caution">
    <text evidence="7">The sequence shown here is derived from an EMBL/GenBank/DDBJ whole genome shotgun (WGS) entry which is preliminary data.</text>
</comment>
<evidence type="ECO:0000256" key="3">
    <source>
        <dbReference type="ARBA" id="ARBA00022679"/>
    </source>
</evidence>
<evidence type="ECO:0000256" key="1">
    <source>
        <dbReference type="ARBA" id="ARBA00022490"/>
    </source>
</evidence>
<evidence type="ECO:0000256" key="4">
    <source>
        <dbReference type="ARBA" id="ARBA00022691"/>
    </source>
</evidence>
<dbReference type="InterPro" id="IPR023506">
    <property type="entry name" value="Trans-aconitate_MeTrfase"/>
</dbReference>
<comment type="similarity">
    <text evidence="5">Belongs to the methyltransferase superfamily. Tam family.</text>
</comment>
<accession>A0ABV7UCW8</accession>
<keyword evidence="1 5" id="KW-0963">Cytoplasm</keyword>
<evidence type="ECO:0000313" key="7">
    <source>
        <dbReference type="EMBL" id="MFC3636502.1"/>
    </source>
</evidence>
<keyword evidence="8" id="KW-1185">Reference proteome</keyword>
<evidence type="ECO:0000256" key="2">
    <source>
        <dbReference type="ARBA" id="ARBA00022603"/>
    </source>
</evidence>
<sequence length="265" mass="28988">MTAWNPAQYLKFEDERTRAARDLLARVPGHGYGPGGDAAPARLFDLGCGPGNSTGLLADRFPEAMLEGLDSSADMLDEARRRLPQVSFAAADLATWTPPEDADLLFANAVFQWVPGHLTAMARILAALSSGAVLAVQMPDNLEQPSHRLMREIAQEAPFSSKLAGAIILRRPLEPVGACYDALSGLCSDLDIWGVTYHHRMASPASITQWVMGTGLRPFLEPLDANERAWFLETYTQAVSEAYPPQRDGTTLLPFPRRFIVARRA</sequence>
<dbReference type="CDD" id="cd02440">
    <property type="entry name" value="AdoMet_MTases"/>
    <property type="match status" value="1"/>
</dbReference>
<comment type="function">
    <text evidence="5">Catalyzes the S-adenosylmethionine monomethyl esterification of trans-aconitate.</text>
</comment>
<dbReference type="PANTHER" id="PTHR43861:SF1">
    <property type="entry name" value="TRANS-ACONITATE 2-METHYLTRANSFERASE"/>
    <property type="match status" value="1"/>
</dbReference>
<dbReference type="Gene3D" id="1.10.150.290">
    <property type="entry name" value="S-adenosyl-L-methionine-dependent methyltransferases"/>
    <property type="match status" value="1"/>
</dbReference>
<dbReference type="InterPro" id="IPR041698">
    <property type="entry name" value="Methyltransf_25"/>
</dbReference>
<proteinExistence type="inferred from homology"/>
<dbReference type="Gene3D" id="3.40.50.150">
    <property type="entry name" value="Vaccinia Virus protein VP39"/>
    <property type="match status" value="1"/>
</dbReference>
<dbReference type="EC" id="2.1.1.144" evidence="5"/>
<evidence type="ECO:0000259" key="6">
    <source>
        <dbReference type="Pfam" id="PF13649"/>
    </source>
</evidence>
<evidence type="ECO:0000256" key="5">
    <source>
        <dbReference type="HAMAP-Rule" id="MF_00560"/>
    </source>
</evidence>
<dbReference type="RefSeq" id="WP_191317430.1">
    <property type="nucleotide sequence ID" value="NZ_BNCG01000001.1"/>
</dbReference>
<comment type="catalytic activity">
    <reaction evidence="5">
        <text>trans-aconitate + S-adenosyl-L-methionine = (E)-3-(methoxycarbonyl)pent-2-enedioate + S-adenosyl-L-homocysteine</text>
        <dbReference type="Rhea" id="RHEA:14969"/>
        <dbReference type="ChEBI" id="CHEBI:15708"/>
        <dbReference type="ChEBI" id="CHEBI:57470"/>
        <dbReference type="ChEBI" id="CHEBI:57856"/>
        <dbReference type="ChEBI" id="CHEBI:59789"/>
        <dbReference type="EC" id="2.1.1.144"/>
    </reaction>
</comment>
<dbReference type="Pfam" id="PF13649">
    <property type="entry name" value="Methyltransf_25"/>
    <property type="match status" value="1"/>
</dbReference>
<keyword evidence="4 5" id="KW-0949">S-adenosyl-L-methionine</keyword>
<protein>
    <recommendedName>
        <fullName evidence="5">Trans-aconitate 2-methyltransferase</fullName>
        <ecNumber evidence="5">2.1.1.144</ecNumber>
    </recommendedName>
</protein>
<dbReference type="GO" id="GO:0032259">
    <property type="term" value="P:methylation"/>
    <property type="evidence" value="ECO:0007669"/>
    <property type="project" value="UniProtKB-KW"/>
</dbReference>
<dbReference type="InterPro" id="IPR023149">
    <property type="entry name" value="Trans_acon_MeTrfase_C"/>
</dbReference>
<organism evidence="7 8">
    <name type="scientific">Camelimonas fluminis</name>
    <dbReference type="NCBI Taxonomy" id="1576911"/>
    <lineage>
        <taxon>Bacteria</taxon>
        <taxon>Pseudomonadati</taxon>
        <taxon>Pseudomonadota</taxon>
        <taxon>Alphaproteobacteria</taxon>
        <taxon>Hyphomicrobiales</taxon>
        <taxon>Chelatococcaceae</taxon>
        <taxon>Camelimonas</taxon>
    </lineage>
</organism>
<feature type="domain" description="Methyltransferase" evidence="6">
    <location>
        <begin position="45"/>
        <end position="129"/>
    </location>
</feature>
<name>A0ABV7UCW8_9HYPH</name>
<reference evidence="8" key="1">
    <citation type="journal article" date="2019" name="Int. J. Syst. Evol. Microbiol.">
        <title>The Global Catalogue of Microorganisms (GCM) 10K type strain sequencing project: providing services to taxonomists for standard genome sequencing and annotation.</title>
        <authorList>
            <consortium name="The Broad Institute Genomics Platform"/>
            <consortium name="The Broad Institute Genome Sequencing Center for Infectious Disease"/>
            <person name="Wu L."/>
            <person name="Ma J."/>
        </authorList>
    </citation>
    <scope>NUCLEOTIDE SEQUENCE [LARGE SCALE GENOMIC DNA]</scope>
    <source>
        <strain evidence="8">KCTC 42282</strain>
    </source>
</reference>
<dbReference type="GO" id="GO:0030798">
    <property type="term" value="F:trans-aconitate 2-methyltransferase activity"/>
    <property type="evidence" value="ECO:0007669"/>
    <property type="project" value="UniProtKB-EC"/>
</dbReference>
<comment type="subcellular location">
    <subcellularLocation>
        <location evidence="5">Cytoplasm</location>
    </subcellularLocation>
</comment>
<keyword evidence="3 5" id="KW-0808">Transferase</keyword>
<dbReference type="EMBL" id="JBHRYC010000023">
    <property type="protein sequence ID" value="MFC3636502.1"/>
    <property type="molecule type" value="Genomic_DNA"/>
</dbReference>
<dbReference type="PANTHER" id="PTHR43861">
    <property type="entry name" value="TRANS-ACONITATE 2-METHYLTRANSFERASE-RELATED"/>
    <property type="match status" value="1"/>
</dbReference>
<dbReference type="NCBIfam" id="NF002463">
    <property type="entry name" value="PRK01683.1"/>
    <property type="match status" value="1"/>
</dbReference>
<dbReference type="HAMAP" id="MF_00560">
    <property type="entry name" value="Tran_acon_Me_trans"/>
    <property type="match status" value="1"/>
</dbReference>
<keyword evidence="2 5" id="KW-0489">Methyltransferase</keyword>
<gene>
    <name evidence="5 7" type="primary">tam</name>
    <name evidence="7" type="ORF">ACFONL_03755</name>
</gene>